<dbReference type="PANTHER" id="PTHR11827">
    <property type="entry name" value="SOLUTE CARRIER FAMILY 12, CATION COTRANSPORTERS"/>
    <property type="match status" value="1"/>
</dbReference>
<protein>
    <recommendedName>
        <fullName evidence="6">Amino acid permease/ SLC12A domain-containing protein</fullName>
    </recommendedName>
</protein>
<gene>
    <name evidence="7" type="ORF">J437_LFUL011588</name>
</gene>
<accession>A0A8K0KN63</accession>
<evidence type="ECO:0000313" key="8">
    <source>
        <dbReference type="Proteomes" id="UP000792457"/>
    </source>
</evidence>
<dbReference type="Proteomes" id="UP000792457">
    <property type="component" value="Unassembled WGS sequence"/>
</dbReference>
<proteinExistence type="predicted"/>
<dbReference type="InterPro" id="IPR004842">
    <property type="entry name" value="SLC12A_fam"/>
</dbReference>
<evidence type="ECO:0000313" key="7">
    <source>
        <dbReference type="EMBL" id="KAG8238411.1"/>
    </source>
</evidence>
<name>A0A8K0KN63_LADFU</name>
<evidence type="ECO:0000259" key="6">
    <source>
        <dbReference type="Pfam" id="PF00324"/>
    </source>
</evidence>
<dbReference type="GO" id="GO:0055075">
    <property type="term" value="P:potassium ion homeostasis"/>
    <property type="evidence" value="ECO:0007669"/>
    <property type="project" value="TreeGrafter"/>
</dbReference>
<feature type="domain" description="Amino acid permease/ SLC12A" evidence="6">
    <location>
        <begin position="22"/>
        <end position="220"/>
    </location>
</feature>
<feature type="transmembrane region" description="Helical" evidence="5">
    <location>
        <begin position="36"/>
        <end position="57"/>
    </location>
</feature>
<dbReference type="GO" id="GO:0016020">
    <property type="term" value="C:membrane"/>
    <property type="evidence" value="ECO:0007669"/>
    <property type="project" value="UniProtKB-SubCell"/>
</dbReference>
<dbReference type="Pfam" id="PF00324">
    <property type="entry name" value="AA_permease"/>
    <property type="match status" value="1"/>
</dbReference>
<evidence type="ECO:0000256" key="4">
    <source>
        <dbReference type="ARBA" id="ARBA00023136"/>
    </source>
</evidence>
<comment type="subcellular location">
    <subcellularLocation>
        <location evidence="1">Membrane</location>
        <topology evidence="1">Multi-pass membrane protein</topology>
    </subcellularLocation>
</comment>
<keyword evidence="2 5" id="KW-0812">Transmembrane</keyword>
<comment type="caution">
    <text evidence="7">The sequence shown here is derived from an EMBL/GenBank/DDBJ whole genome shotgun (WGS) entry which is preliminary data.</text>
</comment>
<evidence type="ECO:0000256" key="3">
    <source>
        <dbReference type="ARBA" id="ARBA00022989"/>
    </source>
</evidence>
<feature type="transmembrane region" description="Helical" evidence="5">
    <location>
        <begin position="188"/>
        <end position="210"/>
    </location>
</feature>
<dbReference type="GO" id="GO:1990573">
    <property type="term" value="P:potassium ion import across plasma membrane"/>
    <property type="evidence" value="ECO:0007669"/>
    <property type="project" value="TreeGrafter"/>
</dbReference>
<evidence type="ECO:0000256" key="5">
    <source>
        <dbReference type="SAM" id="Phobius"/>
    </source>
</evidence>
<feature type="transmembrane region" description="Helical" evidence="5">
    <location>
        <begin position="111"/>
        <end position="134"/>
    </location>
</feature>
<evidence type="ECO:0000256" key="1">
    <source>
        <dbReference type="ARBA" id="ARBA00004141"/>
    </source>
</evidence>
<dbReference type="Gene3D" id="1.20.1740.10">
    <property type="entry name" value="Amino acid/polyamine transporter I"/>
    <property type="match status" value="1"/>
</dbReference>
<dbReference type="GO" id="GO:0015379">
    <property type="term" value="F:potassium:chloride symporter activity"/>
    <property type="evidence" value="ECO:0007669"/>
    <property type="project" value="TreeGrafter"/>
</dbReference>
<feature type="transmembrane region" description="Helical" evidence="5">
    <location>
        <begin position="164"/>
        <end position="182"/>
    </location>
</feature>
<dbReference type="InterPro" id="IPR004841">
    <property type="entry name" value="AA-permease/SLC12A_dom"/>
</dbReference>
<dbReference type="AlphaFoldDB" id="A0A8K0KN63"/>
<dbReference type="EMBL" id="KZ309354">
    <property type="protein sequence ID" value="KAG8238411.1"/>
    <property type="molecule type" value="Genomic_DNA"/>
</dbReference>
<feature type="transmembrane region" description="Helical" evidence="5">
    <location>
        <begin position="69"/>
        <end position="91"/>
    </location>
</feature>
<dbReference type="PANTHER" id="PTHR11827:SF6">
    <property type="entry name" value="SOLUTE CARRIER FAMILY 12 MEMBER 8"/>
    <property type="match status" value="1"/>
</dbReference>
<keyword evidence="4 5" id="KW-0472">Membrane</keyword>
<keyword evidence="8" id="KW-1185">Reference proteome</keyword>
<dbReference type="GO" id="GO:0006884">
    <property type="term" value="P:cell volume homeostasis"/>
    <property type="evidence" value="ECO:0007669"/>
    <property type="project" value="TreeGrafter"/>
</dbReference>
<reference evidence="7" key="2">
    <citation type="submission" date="2017-10" db="EMBL/GenBank/DDBJ databases">
        <title>Ladona fulva Genome sequencing and assembly.</title>
        <authorList>
            <person name="Murali S."/>
            <person name="Richards S."/>
            <person name="Bandaranaike D."/>
            <person name="Bellair M."/>
            <person name="Blankenburg K."/>
            <person name="Chao H."/>
            <person name="Dinh H."/>
            <person name="Doddapaneni H."/>
            <person name="Dugan-Rocha S."/>
            <person name="Elkadiri S."/>
            <person name="Gnanaolivu R."/>
            <person name="Hernandez B."/>
            <person name="Skinner E."/>
            <person name="Javaid M."/>
            <person name="Lee S."/>
            <person name="Li M."/>
            <person name="Ming W."/>
            <person name="Munidasa M."/>
            <person name="Muniz J."/>
            <person name="Nguyen L."/>
            <person name="Hughes D."/>
            <person name="Osuji N."/>
            <person name="Pu L.-L."/>
            <person name="Puazo M."/>
            <person name="Qu C."/>
            <person name="Quiroz J."/>
            <person name="Raj R."/>
            <person name="Weissenberger G."/>
            <person name="Xin Y."/>
            <person name="Zou X."/>
            <person name="Han Y."/>
            <person name="Worley K."/>
            <person name="Muzny D."/>
            <person name="Gibbs R."/>
        </authorList>
    </citation>
    <scope>NUCLEOTIDE SEQUENCE</scope>
    <source>
        <strain evidence="7">Sampled in the wild</strain>
    </source>
</reference>
<evidence type="ECO:0000256" key="2">
    <source>
        <dbReference type="ARBA" id="ARBA00022692"/>
    </source>
</evidence>
<keyword evidence="3 5" id="KW-1133">Transmembrane helix</keyword>
<dbReference type="OrthoDB" id="2020542at2759"/>
<dbReference type="GO" id="GO:0055064">
    <property type="term" value="P:chloride ion homeostasis"/>
    <property type="evidence" value="ECO:0007669"/>
    <property type="project" value="TreeGrafter"/>
</dbReference>
<sequence length="225" mass="24729">MINYHRFEFSISESGFDGWLTGNFANNTFPGYQDGYNWFTVFGVFFPTVTGVMAGINMSGDLRHPSRDIPNGTLSALGTGTFLYLLFVLVLGCTCERSALLTDFMLASKVAAVHVFLLAGLYVSSMSSCLAAMYGTPRVLQSIANENVIPGITFLGKGRGPNRVPVYAMAVVAIVTLSFILVGQINTLAPIVTMPFLLTYAAIDYSYFALAQTFEIQMRRDERFR</sequence>
<organism evidence="7 8">
    <name type="scientific">Ladona fulva</name>
    <name type="common">Scarce chaser dragonfly</name>
    <name type="synonym">Libellula fulva</name>
    <dbReference type="NCBI Taxonomy" id="123851"/>
    <lineage>
        <taxon>Eukaryota</taxon>
        <taxon>Metazoa</taxon>
        <taxon>Ecdysozoa</taxon>
        <taxon>Arthropoda</taxon>
        <taxon>Hexapoda</taxon>
        <taxon>Insecta</taxon>
        <taxon>Pterygota</taxon>
        <taxon>Palaeoptera</taxon>
        <taxon>Odonata</taxon>
        <taxon>Epiprocta</taxon>
        <taxon>Anisoptera</taxon>
        <taxon>Libelluloidea</taxon>
        <taxon>Libellulidae</taxon>
        <taxon>Ladona</taxon>
    </lineage>
</organism>
<reference evidence="7" key="1">
    <citation type="submission" date="2013-04" db="EMBL/GenBank/DDBJ databases">
        <authorList>
            <person name="Qu J."/>
            <person name="Murali S.C."/>
            <person name="Bandaranaike D."/>
            <person name="Bellair M."/>
            <person name="Blankenburg K."/>
            <person name="Chao H."/>
            <person name="Dinh H."/>
            <person name="Doddapaneni H."/>
            <person name="Downs B."/>
            <person name="Dugan-Rocha S."/>
            <person name="Elkadiri S."/>
            <person name="Gnanaolivu R.D."/>
            <person name="Hernandez B."/>
            <person name="Javaid M."/>
            <person name="Jayaseelan J.C."/>
            <person name="Lee S."/>
            <person name="Li M."/>
            <person name="Ming W."/>
            <person name="Munidasa M."/>
            <person name="Muniz J."/>
            <person name="Nguyen L."/>
            <person name="Ongeri F."/>
            <person name="Osuji N."/>
            <person name="Pu L.-L."/>
            <person name="Puazo M."/>
            <person name="Qu C."/>
            <person name="Quiroz J."/>
            <person name="Raj R."/>
            <person name="Weissenberger G."/>
            <person name="Xin Y."/>
            <person name="Zou X."/>
            <person name="Han Y."/>
            <person name="Richards S."/>
            <person name="Worley K."/>
            <person name="Muzny D."/>
            <person name="Gibbs R."/>
        </authorList>
    </citation>
    <scope>NUCLEOTIDE SEQUENCE</scope>
    <source>
        <strain evidence="7">Sampled in the wild</strain>
    </source>
</reference>